<dbReference type="EMBL" id="JAGRRH010000009">
    <property type="protein sequence ID" value="KAG7364406.1"/>
    <property type="molecule type" value="Genomic_DNA"/>
</dbReference>
<reference evidence="3" key="1">
    <citation type="journal article" date="2021" name="Sci. Rep.">
        <title>Diploid genomic architecture of Nitzschia inconspicua, an elite biomass production diatom.</title>
        <authorList>
            <person name="Oliver A."/>
            <person name="Podell S."/>
            <person name="Pinowska A."/>
            <person name="Traller J.C."/>
            <person name="Smith S.R."/>
            <person name="McClure R."/>
            <person name="Beliaev A."/>
            <person name="Bohutskyi P."/>
            <person name="Hill E.A."/>
            <person name="Rabines A."/>
            <person name="Zheng H."/>
            <person name="Allen L.Z."/>
            <person name="Kuo A."/>
            <person name="Grigoriev I.V."/>
            <person name="Allen A.E."/>
            <person name="Hazlebeck D."/>
            <person name="Allen E.E."/>
        </authorList>
    </citation>
    <scope>NUCLEOTIDE SEQUENCE</scope>
    <source>
        <strain evidence="3">Hildebrandi</strain>
    </source>
</reference>
<name>A0A9K3PYQ4_9STRA</name>
<dbReference type="AlphaFoldDB" id="A0A9K3PYQ4"/>
<feature type="region of interest" description="Disordered" evidence="1">
    <location>
        <begin position="194"/>
        <end position="234"/>
    </location>
</feature>
<feature type="compositionally biased region" description="Basic and acidic residues" evidence="1">
    <location>
        <begin position="194"/>
        <end position="203"/>
    </location>
</feature>
<comment type="caution">
    <text evidence="3">The sequence shown here is derived from an EMBL/GenBank/DDBJ whole genome shotgun (WGS) entry which is preliminary data.</text>
</comment>
<organism evidence="3 4">
    <name type="scientific">Nitzschia inconspicua</name>
    <dbReference type="NCBI Taxonomy" id="303405"/>
    <lineage>
        <taxon>Eukaryota</taxon>
        <taxon>Sar</taxon>
        <taxon>Stramenopiles</taxon>
        <taxon>Ochrophyta</taxon>
        <taxon>Bacillariophyta</taxon>
        <taxon>Bacillariophyceae</taxon>
        <taxon>Bacillariophycidae</taxon>
        <taxon>Bacillariales</taxon>
        <taxon>Bacillariaceae</taxon>
        <taxon>Nitzschia</taxon>
    </lineage>
</organism>
<evidence type="ECO:0000256" key="2">
    <source>
        <dbReference type="SAM" id="SignalP"/>
    </source>
</evidence>
<gene>
    <name evidence="3" type="ORF">IV203_037608</name>
</gene>
<evidence type="ECO:0000256" key="1">
    <source>
        <dbReference type="SAM" id="MobiDB-lite"/>
    </source>
</evidence>
<accession>A0A9K3PYQ4</accession>
<feature type="signal peptide" evidence="2">
    <location>
        <begin position="1"/>
        <end position="27"/>
    </location>
</feature>
<feature type="chain" id="PRO_5039925172" evidence="2">
    <location>
        <begin position="28"/>
        <end position="234"/>
    </location>
</feature>
<sequence>MRRRSFAAPTVLSAALLQLLLLASTDGLKGAAPRSKSIGSSAFSVGYLRQENASNLKEILSLRGGDDDDYNDSSSTLDVEIDVDEIESSDEDEVEDEEEELDPKLVRAAQAASSKVKATAIKAATAASKKAVASTLLASKPKKEKSGLAKLFHIPYIVKACLNPFIFIQMTTEYWRSLINNKYGEAVKDTSQDLRSSLQDKARKGGGGNSSTRKKRKMKPGQAKTLSDLPQLNT</sequence>
<evidence type="ECO:0000313" key="4">
    <source>
        <dbReference type="Proteomes" id="UP000693970"/>
    </source>
</evidence>
<reference evidence="3" key="2">
    <citation type="submission" date="2021-04" db="EMBL/GenBank/DDBJ databases">
        <authorList>
            <person name="Podell S."/>
        </authorList>
    </citation>
    <scope>NUCLEOTIDE SEQUENCE</scope>
    <source>
        <strain evidence="3">Hildebrandi</strain>
    </source>
</reference>
<dbReference type="Proteomes" id="UP000693970">
    <property type="component" value="Unassembled WGS sequence"/>
</dbReference>
<dbReference type="OrthoDB" id="48292at2759"/>
<proteinExistence type="predicted"/>
<evidence type="ECO:0000313" key="3">
    <source>
        <dbReference type="EMBL" id="KAG7364406.1"/>
    </source>
</evidence>
<keyword evidence="4" id="KW-1185">Reference proteome</keyword>
<feature type="compositionally biased region" description="Polar residues" evidence="1">
    <location>
        <begin position="224"/>
        <end position="234"/>
    </location>
</feature>
<protein>
    <submittedName>
        <fullName evidence="3">Uncharacterized protein</fullName>
    </submittedName>
</protein>
<keyword evidence="2" id="KW-0732">Signal</keyword>